<reference evidence="6" key="1">
    <citation type="submission" date="2016-10" db="EMBL/GenBank/DDBJ databases">
        <authorList>
            <person name="Varghese N."/>
            <person name="Submissions S."/>
        </authorList>
    </citation>
    <scope>NUCLEOTIDE SEQUENCE [LARGE SCALE GENOMIC DNA]</scope>
    <source>
        <strain evidence="6">DSM 23439</strain>
    </source>
</reference>
<evidence type="ECO:0000256" key="2">
    <source>
        <dbReference type="ARBA" id="ARBA00023125"/>
    </source>
</evidence>
<sequence length="238" mass="27014">MIEPLVNRLQHYTVLEKGEIDMLRSMPECTRQFKKGEYIIQEGKNPVAVHLMLEGWACRCKMLSDGREQIMGYLIRGDLCDLHVTLLSHMDHGIRSLTPATVAMIPEESIDRIFDASPRLARALSWGMMVDEAIARHWILNIGLRTAEARLAHLFCELLLRFRAAGLSEGQGNTIDMPLTQVNLAETLGLTAVHVNRILQRLRQKGLVALRHKKLTVLDADGLREMAEFDERYLHLGP</sequence>
<dbReference type="RefSeq" id="WP_245743017.1">
    <property type="nucleotide sequence ID" value="NZ_FOLY01000005.1"/>
</dbReference>
<organism evidence="5 6">
    <name type="scientific">Kushneria avicenniae</name>
    <dbReference type="NCBI Taxonomy" id="402385"/>
    <lineage>
        <taxon>Bacteria</taxon>
        <taxon>Pseudomonadati</taxon>
        <taxon>Pseudomonadota</taxon>
        <taxon>Gammaproteobacteria</taxon>
        <taxon>Oceanospirillales</taxon>
        <taxon>Halomonadaceae</taxon>
        <taxon>Kushneria</taxon>
    </lineage>
</organism>
<protein>
    <submittedName>
        <fullName evidence="5">cAMP-binding domain of CRP or a regulatory subunit of cAMP-dependent protein kinases</fullName>
    </submittedName>
</protein>
<dbReference type="InterPro" id="IPR036390">
    <property type="entry name" value="WH_DNA-bd_sf"/>
</dbReference>
<dbReference type="GO" id="GO:0003700">
    <property type="term" value="F:DNA-binding transcription factor activity"/>
    <property type="evidence" value="ECO:0007669"/>
    <property type="project" value="TreeGrafter"/>
</dbReference>
<keyword evidence="3" id="KW-0804">Transcription</keyword>
<dbReference type="SUPFAM" id="SSF51206">
    <property type="entry name" value="cAMP-binding domain-like"/>
    <property type="match status" value="1"/>
</dbReference>
<evidence type="ECO:0000313" key="6">
    <source>
        <dbReference type="Proteomes" id="UP000199046"/>
    </source>
</evidence>
<accession>A0A1I1LFT6</accession>
<evidence type="ECO:0000259" key="4">
    <source>
        <dbReference type="PROSITE" id="PS51063"/>
    </source>
</evidence>
<dbReference type="GO" id="GO:0016301">
    <property type="term" value="F:kinase activity"/>
    <property type="evidence" value="ECO:0007669"/>
    <property type="project" value="UniProtKB-KW"/>
</dbReference>
<dbReference type="InterPro" id="IPR014710">
    <property type="entry name" value="RmlC-like_jellyroll"/>
</dbReference>
<dbReference type="GO" id="GO:0005829">
    <property type="term" value="C:cytosol"/>
    <property type="evidence" value="ECO:0007669"/>
    <property type="project" value="TreeGrafter"/>
</dbReference>
<dbReference type="Gene3D" id="2.60.120.10">
    <property type="entry name" value="Jelly Rolls"/>
    <property type="match status" value="1"/>
</dbReference>
<dbReference type="CDD" id="cd00038">
    <property type="entry name" value="CAP_ED"/>
    <property type="match status" value="1"/>
</dbReference>
<name>A0A1I1LFT6_9GAMM</name>
<evidence type="ECO:0000313" key="5">
    <source>
        <dbReference type="EMBL" id="SFC71861.1"/>
    </source>
</evidence>
<proteinExistence type="predicted"/>
<keyword evidence="5" id="KW-0808">Transferase</keyword>
<keyword evidence="1" id="KW-0805">Transcription regulation</keyword>
<dbReference type="InterPro" id="IPR036388">
    <property type="entry name" value="WH-like_DNA-bd_sf"/>
</dbReference>
<keyword evidence="5" id="KW-0418">Kinase</keyword>
<evidence type="ECO:0000256" key="1">
    <source>
        <dbReference type="ARBA" id="ARBA00023015"/>
    </source>
</evidence>
<dbReference type="PROSITE" id="PS51063">
    <property type="entry name" value="HTH_CRP_2"/>
    <property type="match status" value="1"/>
</dbReference>
<dbReference type="InterPro" id="IPR000595">
    <property type="entry name" value="cNMP-bd_dom"/>
</dbReference>
<dbReference type="PANTHER" id="PTHR24567">
    <property type="entry name" value="CRP FAMILY TRANSCRIPTIONAL REGULATORY PROTEIN"/>
    <property type="match status" value="1"/>
</dbReference>
<keyword evidence="6" id="KW-1185">Reference proteome</keyword>
<dbReference type="EMBL" id="FOLY01000005">
    <property type="protein sequence ID" value="SFC71861.1"/>
    <property type="molecule type" value="Genomic_DNA"/>
</dbReference>
<dbReference type="PANTHER" id="PTHR24567:SF68">
    <property type="entry name" value="DNA-BINDING TRANSCRIPTIONAL DUAL REGULATOR CRP"/>
    <property type="match status" value="1"/>
</dbReference>
<dbReference type="Proteomes" id="UP000199046">
    <property type="component" value="Unassembled WGS sequence"/>
</dbReference>
<dbReference type="Gene3D" id="1.10.10.10">
    <property type="entry name" value="Winged helix-like DNA-binding domain superfamily/Winged helix DNA-binding domain"/>
    <property type="match status" value="1"/>
</dbReference>
<dbReference type="STRING" id="402385.SAMN05421848_2428"/>
<dbReference type="Pfam" id="PF00027">
    <property type="entry name" value="cNMP_binding"/>
    <property type="match status" value="1"/>
</dbReference>
<dbReference type="SUPFAM" id="SSF46785">
    <property type="entry name" value="Winged helix' DNA-binding domain"/>
    <property type="match status" value="1"/>
</dbReference>
<dbReference type="Pfam" id="PF13545">
    <property type="entry name" value="HTH_Crp_2"/>
    <property type="match status" value="1"/>
</dbReference>
<evidence type="ECO:0000256" key="3">
    <source>
        <dbReference type="ARBA" id="ARBA00023163"/>
    </source>
</evidence>
<gene>
    <name evidence="5" type="ORF">SAMN05421848_2428</name>
</gene>
<dbReference type="GO" id="GO:0003677">
    <property type="term" value="F:DNA binding"/>
    <property type="evidence" value="ECO:0007669"/>
    <property type="project" value="UniProtKB-KW"/>
</dbReference>
<dbReference type="InterPro" id="IPR012318">
    <property type="entry name" value="HTH_CRP"/>
</dbReference>
<dbReference type="InterPro" id="IPR018490">
    <property type="entry name" value="cNMP-bd_dom_sf"/>
</dbReference>
<feature type="domain" description="HTH crp-type" evidence="4">
    <location>
        <begin position="145"/>
        <end position="221"/>
    </location>
</feature>
<dbReference type="SMART" id="SM00419">
    <property type="entry name" value="HTH_CRP"/>
    <property type="match status" value="1"/>
</dbReference>
<dbReference type="AlphaFoldDB" id="A0A1I1LFT6"/>
<keyword evidence="2" id="KW-0238">DNA-binding</keyword>
<dbReference type="InterPro" id="IPR050397">
    <property type="entry name" value="Env_Response_Regulators"/>
</dbReference>